<keyword evidence="2" id="KW-0812">Transmembrane</keyword>
<evidence type="ECO:0000313" key="3">
    <source>
        <dbReference type="EMBL" id="SEO52428.1"/>
    </source>
</evidence>
<accession>A0A1H8QEJ0</accession>
<sequence length="158" mass="17138">MTTDSSPLPEGEPPVPDDVWERFLTDSERDIRATAPREPSARARIVARRLREEDERAAVADAPRRRFGRRAAAPAAPPAWRSGTTEAAERRLARRRLIRASAGIVAVVLLLLVVLAPGRAWSLVNGNGWNEHRETRTPAPVLHAAPASPGPARLAAAS</sequence>
<evidence type="ECO:0000256" key="1">
    <source>
        <dbReference type="SAM" id="MobiDB-lite"/>
    </source>
</evidence>
<reference evidence="3 4" key="1">
    <citation type="submission" date="2016-10" db="EMBL/GenBank/DDBJ databases">
        <authorList>
            <person name="de Groot N.N."/>
        </authorList>
    </citation>
    <scope>NUCLEOTIDE SEQUENCE [LARGE SCALE GENOMIC DNA]</scope>
    <source>
        <strain evidence="3 4">CGMCC 4.2026</strain>
    </source>
</reference>
<proteinExistence type="predicted"/>
<gene>
    <name evidence="3" type="ORF">SAMN05216267_102973</name>
</gene>
<dbReference type="EMBL" id="FODD01000029">
    <property type="protein sequence ID" value="SEO52428.1"/>
    <property type="molecule type" value="Genomic_DNA"/>
</dbReference>
<evidence type="ECO:0000313" key="4">
    <source>
        <dbReference type="Proteomes" id="UP000181951"/>
    </source>
</evidence>
<protein>
    <submittedName>
        <fullName evidence="3">Uncharacterized protein</fullName>
    </submittedName>
</protein>
<dbReference type="AlphaFoldDB" id="A0A1H8QEJ0"/>
<keyword evidence="2" id="KW-1133">Transmembrane helix</keyword>
<evidence type="ECO:0000256" key="2">
    <source>
        <dbReference type="SAM" id="Phobius"/>
    </source>
</evidence>
<dbReference type="Proteomes" id="UP000181951">
    <property type="component" value="Unassembled WGS sequence"/>
</dbReference>
<dbReference type="OrthoDB" id="4333367at2"/>
<keyword evidence="2" id="KW-0472">Membrane</keyword>
<feature type="region of interest" description="Disordered" evidence="1">
    <location>
        <begin position="51"/>
        <end position="87"/>
    </location>
</feature>
<keyword evidence="4" id="KW-1185">Reference proteome</keyword>
<feature type="compositionally biased region" description="Low complexity" evidence="1">
    <location>
        <begin position="70"/>
        <end position="86"/>
    </location>
</feature>
<feature type="transmembrane region" description="Helical" evidence="2">
    <location>
        <begin position="97"/>
        <end position="116"/>
    </location>
</feature>
<name>A0A1H8QEJ0_9ACTN</name>
<feature type="compositionally biased region" description="Basic and acidic residues" evidence="1">
    <location>
        <begin position="51"/>
        <end position="64"/>
    </location>
</feature>
<organism evidence="3 4">
    <name type="scientific">Actinacidiphila rubida</name>
    <dbReference type="NCBI Taxonomy" id="310780"/>
    <lineage>
        <taxon>Bacteria</taxon>
        <taxon>Bacillati</taxon>
        <taxon>Actinomycetota</taxon>
        <taxon>Actinomycetes</taxon>
        <taxon>Kitasatosporales</taxon>
        <taxon>Streptomycetaceae</taxon>
        <taxon>Actinacidiphila</taxon>
    </lineage>
</organism>